<dbReference type="AlphaFoldDB" id="A0A5A8CE26"/>
<name>A0A5A8CE26_CAFRO</name>
<feature type="signal peptide" evidence="1">
    <location>
        <begin position="1"/>
        <end position="22"/>
    </location>
</feature>
<evidence type="ECO:0008006" key="4">
    <source>
        <dbReference type="Google" id="ProtNLM"/>
    </source>
</evidence>
<keyword evidence="3" id="KW-1185">Reference proteome</keyword>
<dbReference type="EMBL" id="VLTN01000027">
    <property type="protein sequence ID" value="KAA0151383.1"/>
    <property type="molecule type" value="Genomic_DNA"/>
</dbReference>
<organism evidence="2 3">
    <name type="scientific">Cafeteria roenbergensis</name>
    <name type="common">Marine flagellate</name>
    <dbReference type="NCBI Taxonomy" id="33653"/>
    <lineage>
        <taxon>Eukaryota</taxon>
        <taxon>Sar</taxon>
        <taxon>Stramenopiles</taxon>
        <taxon>Bigyra</taxon>
        <taxon>Opalozoa</taxon>
        <taxon>Bicosoecida</taxon>
        <taxon>Cafeteriaceae</taxon>
        <taxon>Cafeteria</taxon>
    </lineage>
</organism>
<comment type="caution">
    <text evidence="2">The sequence shown here is derived from an EMBL/GenBank/DDBJ whole genome shotgun (WGS) entry which is preliminary data.</text>
</comment>
<reference evidence="2 3" key="1">
    <citation type="submission" date="2019-07" db="EMBL/GenBank/DDBJ databases">
        <title>Genomes of Cafeteria roenbergensis.</title>
        <authorList>
            <person name="Fischer M.G."/>
            <person name="Hackl T."/>
            <person name="Roman M."/>
        </authorList>
    </citation>
    <scope>NUCLEOTIDE SEQUENCE [LARGE SCALE GENOMIC DNA]</scope>
    <source>
        <strain evidence="2 3">BVI</strain>
    </source>
</reference>
<sequence length="216" mass="22836">MPRLQWAVVAVVAAVAVSQAGAQVCRATGVPPAKPVPSLQNCYFFNSLSCCVAGHDDVIGEYLKALVPDTCVAEYPQLARLFCAACSPDQPKVVFSVNGTLELRLCQSYAMRLFTTPNQYSSCGLKIKQADASTFVVLPGIIEPGGTKSLVSVEAFVNWNGPLNDYPFRPPMLRDMRFIVAPDGTDCFTDAGSAAAVSAAALLLAGLASVSLRRSG</sequence>
<dbReference type="OMA" id="DTCHENF"/>
<gene>
    <name evidence="2" type="ORF">FNF29_04582</name>
</gene>
<evidence type="ECO:0000313" key="3">
    <source>
        <dbReference type="Proteomes" id="UP000323011"/>
    </source>
</evidence>
<protein>
    <recommendedName>
        <fullName evidence="4">Folate receptor-like domain-containing protein</fullName>
    </recommendedName>
</protein>
<evidence type="ECO:0000256" key="1">
    <source>
        <dbReference type="SAM" id="SignalP"/>
    </source>
</evidence>
<keyword evidence="1" id="KW-0732">Signal</keyword>
<proteinExistence type="predicted"/>
<evidence type="ECO:0000313" key="2">
    <source>
        <dbReference type="EMBL" id="KAA0151383.1"/>
    </source>
</evidence>
<accession>A0A5A8CE26</accession>
<feature type="chain" id="PRO_5023115687" description="Folate receptor-like domain-containing protein" evidence="1">
    <location>
        <begin position="23"/>
        <end position="216"/>
    </location>
</feature>
<dbReference type="Proteomes" id="UP000323011">
    <property type="component" value="Unassembled WGS sequence"/>
</dbReference>